<dbReference type="InterPro" id="IPR016181">
    <property type="entry name" value="Acyl_CoA_acyltransferase"/>
</dbReference>
<proteinExistence type="predicted"/>
<dbReference type="GO" id="GO:0008080">
    <property type="term" value="F:N-acetyltransferase activity"/>
    <property type="evidence" value="ECO:0007669"/>
    <property type="project" value="TreeGrafter"/>
</dbReference>
<organism evidence="2 3">
    <name type="scientific">Ostreobium quekettii</name>
    <dbReference type="NCBI Taxonomy" id="121088"/>
    <lineage>
        <taxon>Eukaryota</taxon>
        <taxon>Viridiplantae</taxon>
        <taxon>Chlorophyta</taxon>
        <taxon>core chlorophytes</taxon>
        <taxon>Ulvophyceae</taxon>
        <taxon>TCBD clade</taxon>
        <taxon>Bryopsidales</taxon>
        <taxon>Ostreobineae</taxon>
        <taxon>Ostreobiaceae</taxon>
        <taxon>Ostreobium</taxon>
    </lineage>
</organism>
<dbReference type="OrthoDB" id="249099at2759"/>
<evidence type="ECO:0000313" key="3">
    <source>
        <dbReference type="Proteomes" id="UP000708148"/>
    </source>
</evidence>
<dbReference type="GO" id="GO:0009507">
    <property type="term" value="C:chloroplast"/>
    <property type="evidence" value="ECO:0007669"/>
    <property type="project" value="TreeGrafter"/>
</dbReference>
<dbReference type="Gene3D" id="3.40.630.30">
    <property type="match status" value="1"/>
</dbReference>
<reference evidence="2" key="1">
    <citation type="submission" date="2020-12" db="EMBL/GenBank/DDBJ databases">
        <authorList>
            <person name="Iha C."/>
        </authorList>
    </citation>
    <scope>NUCLEOTIDE SEQUENCE</scope>
</reference>
<gene>
    <name evidence="2" type="ORF">OSTQU699_LOCUS7378</name>
</gene>
<dbReference type="PANTHER" id="PTHR47443:SF3">
    <property type="entry name" value="GCN5-RELATED N-ACETYLTRANSFERASE 4, CHLOROPLASTIC"/>
    <property type="match status" value="1"/>
</dbReference>
<name>A0A8S1J3K0_9CHLO</name>
<feature type="domain" description="N-acetyltransferase" evidence="1">
    <location>
        <begin position="115"/>
        <end position="282"/>
    </location>
</feature>
<dbReference type="AlphaFoldDB" id="A0A8S1J3K0"/>
<keyword evidence="3" id="KW-1185">Reference proteome</keyword>
<dbReference type="PANTHER" id="PTHR47443">
    <property type="entry name" value="ACYL-COA N-ACYLTRANSFERASES (NAT) SUPERFAMILY PROTEIN"/>
    <property type="match status" value="1"/>
</dbReference>
<dbReference type="Proteomes" id="UP000708148">
    <property type="component" value="Unassembled WGS sequence"/>
</dbReference>
<evidence type="ECO:0000313" key="2">
    <source>
        <dbReference type="EMBL" id="CAD7702021.1"/>
    </source>
</evidence>
<sequence length="301" mass="32162">MPEAPSSLGGPPQALLLALTARQVASSCRSWPAKPGRRAPRVSMALAHFPTGRGVEYSVRPARGHEFWPAADVHCSAFYPGDFLVGPLLRLDRVMSIITGEQFDSSGRGRYACLVAVAKEREGEEEVVVARRGRDRNWLLAALASAFPDGVRNGMGVSHESQGVLGVVTVDTLGQHVPSVPRVVDGRTVWQNKEGVAYISNLAVSPGTRRQGVGKALVVAAEEAARGWGCDIAALHCDPSNADAFGLYSGFGYRRPDQVEGCEELAGSGSRRTCQLFVRRLDPKGLWGAAETSIRGRCVAA</sequence>
<evidence type="ECO:0000259" key="1">
    <source>
        <dbReference type="PROSITE" id="PS51186"/>
    </source>
</evidence>
<dbReference type="EMBL" id="CAJHUC010001686">
    <property type="protein sequence ID" value="CAD7702021.1"/>
    <property type="molecule type" value="Genomic_DNA"/>
</dbReference>
<protein>
    <recommendedName>
        <fullName evidence="1">N-acetyltransferase domain-containing protein</fullName>
    </recommendedName>
</protein>
<dbReference type="SUPFAM" id="SSF55729">
    <property type="entry name" value="Acyl-CoA N-acyltransferases (Nat)"/>
    <property type="match status" value="1"/>
</dbReference>
<dbReference type="Pfam" id="PF00583">
    <property type="entry name" value="Acetyltransf_1"/>
    <property type="match status" value="1"/>
</dbReference>
<comment type="caution">
    <text evidence="2">The sequence shown here is derived from an EMBL/GenBank/DDBJ whole genome shotgun (WGS) entry which is preliminary data.</text>
</comment>
<dbReference type="InterPro" id="IPR000182">
    <property type="entry name" value="GNAT_dom"/>
</dbReference>
<accession>A0A8S1J3K0</accession>
<dbReference type="PROSITE" id="PS51186">
    <property type="entry name" value="GNAT"/>
    <property type="match status" value="1"/>
</dbReference>